<dbReference type="AlphaFoldDB" id="A0AAD3SLV7"/>
<dbReference type="NCBIfam" id="TIGR00756">
    <property type="entry name" value="PPR"/>
    <property type="match status" value="2"/>
</dbReference>
<dbReference type="FunFam" id="1.25.40.10:FF:000755">
    <property type="entry name" value="Pentatricopeptide repeat-containing protein"/>
    <property type="match status" value="1"/>
</dbReference>
<proteinExistence type="predicted"/>
<comment type="caution">
    <text evidence="3">The sequence shown here is derived from an EMBL/GenBank/DDBJ whole genome shotgun (WGS) entry which is preliminary data.</text>
</comment>
<dbReference type="InterPro" id="IPR011990">
    <property type="entry name" value="TPR-like_helical_dom_sf"/>
</dbReference>
<dbReference type="PANTHER" id="PTHR47926:SF386">
    <property type="entry name" value="PENTATRICOPEPTIDE REPEAT-CONTAINING PROTEIN"/>
    <property type="match status" value="1"/>
</dbReference>
<sequence>MICLPTIDSAFQLLRHLTATSNLRTIKNLHARLLRTGILFDSLITCSKLIFAYTTTSPYKTTHQTLTNFFNFLNCQNPFPFNLLICEYCRSGFSILPLQTLSFMHGHGVVLDTYALCGALTAASTVRAVEFGQQMHAYVEKSGWSASVFLGSALVGLYARSLIIEDAEKVFDEIPMKNTVCANALLVGYTEAKLWAKVMELVRTMPVLNLSYDHFTLTAALSSCAALSTVDFGGQVHAHILKRIYNVKNDVFILSALIELYGKCGLVGKAAQVFNLEGFSGREEQTRDVVLWTSMLGAYGRNGHYISVVNFYKNMLAEGIRPDGVAFLTVISACAHTGQLNLGFEYFHSMVNDFGLDPGPEHYSCMIDLLCKAGELEKAWKMVGEMPCRWTDNCVPLWGALLHACKDRGNMYLGRLAAQKALELDSQNAGVYAMLLNFYARLGMWDQIDRMTQLMKGRGLKKDAGRSWIEVTS</sequence>
<feature type="repeat" description="PPR" evidence="2">
    <location>
        <begin position="428"/>
        <end position="462"/>
    </location>
</feature>
<dbReference type="Proteomes" id="UP001279734">
    <property type="component" value="Unassembled WGS sequence"/>
</dbReference>
<dbReference type="PROSITE" id="PS51375">
    <property type="entry name" value="PPR"/>
    <property type="match status" value="3"/>
</dbReference>
<name>A0AAD3SLV7_NEPGR</name>
<evidence type="ECO:0000256" key="2">
    <source>
        <dbReference type="PROSITE-ProRule" id="PRU00708"/>
    </source>
</evidence>
<dbReference type="InterPro" id="IPR002885">
    <property type="entry name" value="PPR_rpt"/>
</dbReference>
<gene>
    <name evidence="3" type="ORF">Nepgr_015318</name>
</gene>
<dbReference type="InterPro" id="IPR046960">
    <property type="entry name" value="PPR_At4g14850-like_plant"/>
</dbReference>
<dbReference type="EMBL" id="BSYO01000013">
    <property type="protein sequence ID" value="GMH13477.1"/>
    <property type="molecule type" value="Genomic_DNA"/>
</dbReference>
<dbReference type="Pfam" id="PF01535">
    <property type="entry name" value="PPR"/>
    <property type="match status" value="1"/>
</dbReference>
<organism evidence="3 4">
    <name type="scientific">Nepenthes gracilis</name>
    <name type="common">Slender pitcher plant</name>
    <dbReference type="NCBI Taxonomy" id="150966"/>
    <lineage>
        <taxon>Eukaryota</taxon>
        <taxon>Viridiplantae</taxon>
        <taxon>Streptophyta</taxon>
        <taxon>Embryophyta</taxon>
        <taxon>Tracheophyta</taxon>
        <taxon>Spermatophyta</taxon>
        <taxon>Magnoliopsida</taxon>
        <taxon>eudicotyledons</taxon>
        <taxon>Gunneridae</taxon>
        <taxon>Pentapetalae</taxon>
        <taxon>Caryophyllales</taxon>
        <taxon>Nepenthaceae</taxon>
        <taxon>Nepenthes</taxon>
    </lineage>
</organism>
<evidence type="ECO:0000313" key="3">
    <source>
        <dbReference type="EMBL" id="GMH13477.1"/>
    </source>
</evidence>
<feature type="repeat" description="PPR" evidence="2">
    <location>
        <begin position="288"/>
        <end position="322"/>
    </location>
</feature>
<dbReference type="InterPro" id="IPR046848">
    <property type="entry name" value="E_motif"/>
</dbReference>
<reference evidence="3" key="1">
    <citation type="submission" date="2023-05" db="EMBL/GenBank/DDBJ databases">
        <title>Nepenthes gracilis genome sequencing.</title>
        <authorList>
            <person name="Fukushima K."/>
        </authorList>
    </citation>
    <scope>NUCLEOTIDE SEQUENCE</scope>
    <source>
        <strain evidence="3">SING2019-196</strain>
    </source>
</reference>
<dbReference type="Gene3D" id="1.25.40.10">
    <property type="entry name" value="Tetratricopeptide repeat domain"/>
    <property type="match status" value="3"/>
</dbReference>
<dbReference type="FunFam" id="1.25.40.10:FF:000525">
    <property type="entry name" value="Pentatricopeptide (PPR) repeat-containing protein-like"/>
    <property type="match status" value="1"/>
</dbReference>
<dbReference type="PANTHER" id="PTHR47926">
    <property type="entry name" value="PENTATRICOPEPTIDE REPEAT-CONTAINING PROTEIN"/>
    <property type="match status" value="1"/>
</dbReference>
<feature type="repeat" description="PPR" evidence="2">
    <location>
        <begin position="359"/>
        <end position="389"/>
    </location>
</feature>
<dbReference type="GO" id="GO:0009451">
    <property type="term" value="P:RNA modification"/>
    <property type="evidence" value="ECO:0007669"/>
    <property type="project" value="InterPro"/>
</dbReference>
<keyword evidence="4" id="KW-1185">Reference proteome</keyword>
<accession>A0AAD3SLV7</accession>
<keyword evidence="1" id="KW-0677">Repeat</keyword>
<dbReference type="Pfam" id="PF20431">
    <property type="entry name" value="E_motif"/>
    <property type="match status" value="1"/>
</dbReference>
<dbReference type="Pfam" id="PF13041">
    <property type="entry name" value="PPR_2"/>
    <property type="match status" value="1"/>
</dbReference>
<evidence type="ECO:0008006" key="5">
    <source>
        <dbReference type="Google" id="ProtNLM"/>
    </source>
</evidence>
<protein>
    <recommendedName>
        <fullName evidence="5">Pentatricopeptide repeat-containing protein</fullName>
    </recommendedName>
</protein>
<dbReference type="GO" id="GO:0003723">
    <property type="term" value="F:RNA binding"/>
    <property type="evidence" value="ECO:0007669"/>
    <property type="project" value="InterPro"/>
</dbReference>
<evidence type="ECO:0000313" key="4">
    <source>
        <dbReference type="Proteomes" id="UP001279734"/>
    </source>
</evidence>
<evidence type="ECO:0000256" key="1">
    <source>
        <dbReference type="ARBA" id="ARBA00022737"/>
    </source>
</evidence>
<dbReference type="Pfam" id="PF12854">
    <property type="entry name" value="PPR_1"/>
    <property type="match status" value="1"/>
</dbReference>